<accession>C0BY67</accession>
<evidence type="ECO:0000313" key="2">
    <source>
        <dbReference type="Proteomes" id="UP000004893"/>
    </source>
</evidence>
<comment type="caution">
    <text evidence="1">The sequence shown here is derived from an EMBL/GenBank/DDBJ whole genome shotgun (WGS) entry which is preliminary data.</text>
</comment>
<evidence type="ECO:0000313" key="1">
    <source>
        <dbReference type="EMBL" id="EEG75138.1"/>
    </source>
</evidence>
<dbReference type="OrthoDB" id="9800571at2"/>
<proteinExistence type="predicted"/>
<evidence type="ECO:0008006" key="3">
    <source>
        <dbReference type="Google" id="ProtNLM"/>
    </source>
</evidence>
<reference evidence="1" key="1">
    <citation type="submission" date="2009-02" db="EMBL/GenBank/DDBJ databases">
        <authorList>
            <person name="Fulton L."/>
            <person name="Clifton S."/>
            <person name="Fulton B."/>
            <person name="Xu J."/>
            <person name="Minx P."/>
            <person name="Pepin K.H."/>
            <person name="Johnson M."/>
            <person name="Bhonagiri V."/>
            <person name="Nash W.E."/>
            <person name="Mardis E.R."/>
            <person name="Wilson R.K."/>
        </authorList>
    </citation>
    <scope>NUCLEOTIDE SEQUENCE [LARGE SCALE GENOMIC DNA]</scope>
    <source>
        <strain evidence="1">DSM 15053</strain>
    </source>
</reference>
<gene>
    <name evidence="1" type="ORF">CLOHYLEM_04755</name>
</gene>
<dbReference type="Proteomes" id="UP000004893">
    <property type="component" value="Unassembled WGS sequence"/>
</dbReference>
<dbReference type="AlphaFoldDB" id="C0BY67"/>
<dbReference type="EMBL" id="ABYI02000016">
    <property type="protein sequence ID" value="EEG75138.1"/>
    <property type="molecule type" value="Genomic_DNA"/>
</dbReference>
<dbReference type="HOGENOM" id="CLU_165298_4_0_9"/>
<dbReference type="InterPro" id="IPR020256">
    <property type="entry name" value="Spore_coat_CotJA"/>
</dbReference>
<dbReference type="Pfam" id="PF11007">
    <property type="entry name" value="CotJA"/>
    <property type="match status" value="1"/>
</dbReference>
<keyword evidence="2" id="KW-1185">Reference proteome</keyword>
<sequence length="70" mass="7958">MREEGCRTKVQPACCEDRAACDELSGMPIAMAYVPWQKWRALYEVEKGFHCGTIFEELNKPFRGIGGCSR</sequence>
<reference evidence="1" key="2">
    <citation type="submission" date="2013-06" db="EMBL/GenBank/DDBJ databases">
        <title>Draft genome sequence of Clostridium hylemonae (DSM 15053).</title>
        <authorList>
            <person name="Sudarsanam P."/>
            <person name="Ley R."/>
            <person name="Guruge J."/>
            <person name="Turnbaugh P.J."/>
            <person name="Mahowald M."/>
            <person name="Liep D."/>
            <person name="Gordon J."/>
        </authorList>
    </citation>
    <scope>NUCLEOTIDE SEQUENCE</scope>
    <source>
        <strain evidence="1">DSM 15053</strain>
    </source>
</reference>
<dbReference type="eggNOG" id="ENOG5033B4S">
    <property type="taxonomic scope" value="Bacteria"/>
</dbReference>
<organism evidence="1 2">
    <name type="scientific">[Clostridium] hylemonae DSM 15053</name>
    <dbReference type="NCBI Taxonomy" id="553973"/>
    <lineage>
        <taxon>Bacteria</taxon>
        <taxon>Bacillati</taxon>
        <taxon>Bacillota</taxon>
        <taxon>Clostridia</taxon>
        <taxon>Lachnospirales</taxon>
        <taxon>Lachnospiraceae</taxon>
    </lineage>
</organism>
<name>C0BY67_9FIRM</name>
<protein>
    <recommendedName>
        <fullName evidence="3">Spore coat associated protein JA (CotJA)</fullName>
    </recommendedName>
</protein>
<dbReference type="STRING" id="553973.CLOHYLEM_04755"/>